<name>A0A2N0QUT6_9GLOM</name>
<evidence type="ECO:0000313" key="2">
    <source>
        <dbReference type="Proteomes" id="UP000232688"/>
    </source>
</evidence>
<protein>
    <submittedName>
        <fullName evidence="1">Uncharacterized protein</fullName>
    </submittedName>
</protein>
<evidence type="ECO:0000313" key="1">
    <source>
        <dbReference type="EMBL" id="PKC54807.1"/>
    </source>
</evidence>
<reference evidence="1 2" key="2">
    <citation type="submission" date="2017-10" db="EMBL/GenBank/DDBJ databases">
        <title>Genome analyses suggest a sexual origin of heterokaryosis in a supposedly ancient asexual fungus.</title>
        <authorList>
            <person name="Corradi N."/>
            <person name="Sedzielewska K."/>
            <person name="Noel J."/>
            <person name="Charron P."/>
            <person name="Farinelli L."/>
            <person name="Marton T."/>
            <person name="Kruger M."/>
            <person name="Pelin A."/>
            <person name="Brachmann A."/>
            <person name="Corradi N."/>
        </authorList>
    </citation>
    <scope>NUCLEOTIDE SEQUENCE [LARGE SCALE GENOMIC DNA]</scope>
    <source>
        <strain evidence="1 2">A1</strain>
    </source>
</reference>
<organism evidence="1 2">
    <name type="scientific">Rhizophagus irregularis</name>
    <dbReference type="NCBI Taxonomy" id="588596"/>
    <lineage>
        <taxon>Eukaryota</taxon>
        <taxon>Fungi</taxon>
        <taxon>Fungi incertae sedis</taxon>
        <taxon>Mucoromycota</taxon>
        <taxon>Glomeromycotina</taxon>
        <taxon>Glomeromycetes</taxon>
        <taxon>Glomerales</taxon>
        <taxon>Glomeraceae</taxon>
        <taxon>Rhizophagus</taxon>
    </lineage>
</organism>
<comment type="caution">
    <text evidence="1">The sequence shown here is derived from an EMBL/GenBank/DDBJ whole genome shotgun (WGS) entry which is preliminary data.</text>
</comment>
<sequence>MNAHAFVDRTVILADDNIYDDIHKKCELKINADNSLTKKVKAEAIKILNETYDRDKVNINSGIKRICERSPVTIPDQNRKFYVRIFTDIQPKCMILSNTNNLFIFQQCKPHNSTIIKSKHHNYPVQSLITLRTTAFTPLNNNHVSPLPTIK</sequence>
<gene>
    <name evidence="1" type="ORF">RhiirA1_476636</name>
</gene>
<dbReference type="EMBL" id="LLXH01002971">
    <property type="protein sequence ID" value="PKC54807.1"/>
    <property type="molecule type" value="Genomic_DNA"/>
</dbReference>
<dbReference type="VEuPathDB" id="FungiDB:RhiirA1_476636"/>
<reference evidence="1 2" key="1">
    <citation type="submission" date="2017-10" db="EMBL/GenBank/DDBJ databases">
        <title>Extensive intraspecific genome diversity in a model arbuscular mycorrhizal fungus.</title>
        <authorList>
            <person name="Chen E.C.H."/>
            <person name="Morin E."/>
            <person name="Baudet D."/>
            <person name="Noel J."/>
            <person name="Ndikumana S."/>
            <person name="Charron P."/>
            <person name="St-Onge C."/>
            <person name="Giorgi J."/>
            <person name="Grigoriev I.V."/>
            <person name="Roux C."/>
            <person name="Martin F.M."/>
            <person name="Corradi N."/>
        </authorList>
    </citation>
    <scope>NUCLEOTIDE SEQUENCE [LARGE SCALE GENOMIC DNA]</scope>
    <source>
        <strain evidence="1 2">A1</strain>
    </source>
</reference>
<dbReference type="Proteomes" id="UP000232688">
    <property type="component" value="Unassembled WGS sequence"/>
</dbReference>
<accession>A0A2N0QUT6</accession>
<proteinExistence type="predicted"/>
<dbReference type="AlphaFoldDB" id="A0A2N0QUT6"/>